<dbReference type="Pfam" id="PF13041">
    <property type="entry name" value="PPR_2"/>
    <property type="match status" value="1"/>
</dbReference>
<dbReference type="InterPro" id="IPR046960">
    <property type="entry name" value="PPR_At4g14850-like_plant"/>
</dbReference>
<dbReference type="GO" id="GO:0003723">
    <property type="term" value="F:RNA binding"/>
    <property type="evidence" value="ECO:0007669"/>
    <property type="project" value="InterPro"/>
</dbReference>
<dbReference type="FunFam" id="1.25.40.10:FF:000090">
    <property type="entry name" value="Pentatricopeptide repeat-containing protein, chloroplastic"/>
    <property type="match status" value="1"/>
</dbReference>
<dbReference type="NCBIfam" id="TIGR00756">
    <property type="entry name" value="PPR"/>
    <property type="match status" value="3"/>
</dbReference>
<accession>A0A8J5FBM0</accession>
<sequence>MRDHRISGHLLHPKSFKTPFFQTLAQTLQHFIESNSPSKGQTLHAKIITFGLHPNTNLFIKLLILHLRCRSFLHARKLFDQMPRRTLSAYNYMIAGYFKEGRVEESLDLIRKLLASNQKPDGFTLSMALKLSTSLGLWNLPREIHAQIVRLGIGSSDEVVIAALVDSYVKNGNLQYARSVFDSMPEPERNLICSTALVVGYMNQGEFNEAEHIFRSSKEKDVILFNAMIEGYSRGLDTCVNSIEMYKMMQRLNYLPTISSFVSVIGACALSSASEVGEQIHGQMAKMEALSHVKCGSALVDMYSKCGKVEDARKMFDEMPEQNVFTWTSMIDGYGKNGIPNLALTLFYKMKDFCNDRPNHATFLSVLSACGHAGLVSNGRQIFESMEREYKLKPRIEHYACMVDLLGRSGNLSEAYRFIEQMPMKPNSDVWTALLGAASIHGNVVMADVAAKEVFKLSRNERPGAYVVLSNTFAAAEKWKGVSKVRKLMKAMGVSKGTGQSWVDINKAATLVGAYSVTYGPKQRCCRRIQAAAVVSAPVEEELKEYILPSWSEFELGIAPVFWKTMNGLPPTSGESLTLFYNPVSSKLIPNDEYGVAFNEFFFCLHCAAVNLIFSFTNGVDWDGPYKLQFQTLKMWRNRPISFFNAGLAQELSAEGACDRAIYPDPNNFVASCAIGNLYAEGGNSCKLNLVPGCMDPSSLFFNPLANVDDGSCPLDTDPDEE</sequence>
<dbReference type="InterPro" id="IPR057612">
    <property type="entry name" value="Ig_PIFI"/>
</dbReference>
<feature type="domain" description="PIFI-like Ig-like" evidence="3">
    <location>
        <begin position="552"/>
        <end position="602"/>
    </location>
</feature>
<protein>
    <recommendedName>
        <fullName evidence="3">PIFI-like Ig-like domain-containing protein</fullName>
    </recommendedName>
</protein>
<reference evidence="4 5" key="1">
    <citation type="submission" date="2020-08" db="EMBL/GenBank/DDBJ databases">
        <title>Plant Genome Project.</title>
        <authorList>
            <person name="Zhang R.-G."/>
        </authorList>
    </citation>
    <scope>NUCLEOTIDE SEQUENCE [LARGE SCALE GENOMIC DNA]</scope>
    <source>
        <tissue evidence="4">Rhizome</tissue>
    </source>
</reference>
<dbReference type="InterPro" id="IPR046848">
    <property type="entry name" value="E_motif"/>
</dbReference>
<evidence type="ECO:0000256" key="2">
    <source>
        <dbReference type="PROSITE-ProRule" id="PRU00708"/>
    </source>
</evidence>
<comment type="caution">
    <text evidence="4">The sequence shown here is derived from an EMBL/GenBank/DDBJ whole genome shotgun (WGS) entry which is preliminary data.</text>
</comment>
<proteinExistence type="predicted"/>
<feature type="repeat" description="PPR" evidence="2">
    <location>
        <begin position="221"/>
        <end position="256"/>
    </location>
</feature>
<evidence type="ECO:0000313" key="5">
    <source>
        <dbReference type="Proteomes" id="UP000734854"/>
    </source>
</evidence>
<evidence type="ECO:0000313" key="4">
    <source>
        <dbReference type="EMBL" id="KAG6484336.1"/>
    </source>
</evidence>
<dbReference type="InterPro" id="IPR002885">
    <property type="entry name" value="PPR_rpt"/>
</dbReference>
<dbReference type="Pfam" id="PF20431">
    <property type="entry name" value="E_motif"/>
    <property type="match status" value="1"/>
</dbReference>
<evidence type="ECO:0000256" key="1">
    <source>
        <dbReference type="ARBA" id="ARBA00022737"/>
    </source>
</evidence>
<dbReference type="PANTHER" id="PTHR47926:SF535">
    <property type="entry name" value="PENTACOTRIPEPTIDE-REPEAT REGION OF PRORP DOMAIN-CONTAINING PROTEIN"/>
    <property type="match status" value="1"/>
</dbReference>
<organism evidence="4 5">
    <name type="scientific">Zingiber officinale</name>
    <name type="common">Ginger</name>
    <name type="synonym">Amomum zingiber</name>
    <dbReference type="NCBI Taxonomy" id="94328"/>
    <lineage>
        <taxon>Eukaryota</taxon>
        <taxon>Viridiplantae</taxon>
        <taxon>Streptophyta</taxon>
        <taxon>Embryophyta</taxon>
        <taxon>Tracheophyta</taxon>
        <taxon>Spermatophyta</taxon>
        <taxon>Magnoliopsida</taxon>
        <taxon>Liliopsida</taxon>
        <taxon>Zingiberales</taxon>
        <taxon>Zingiberaceae</taxon>
        <taxon>Zingiber</taxon>
    </lineage>
</organism>
<feature type="repeat" description="PPR" evidence="2">
    <location>
        <begin position="86"/>
        <end position="120"/>
    </location>
</feature>
<dbReference type="EMBL" id="JACMSC010000015">
    <property type="protein sequence ID" value="KAG6484336.1"/>
    <property type="molecule type" value="Genomic_DNA"/>
</dbReference>
<dbReference type="AlphaFoldDB" id="A0A8J5FBM0"/>
<dbReference type="Pfam" id="PF01535">
    <property type="entry name" value="PPR"/>
    <property type="match status" value="3"/>
</dbReference>
<feature type="domain" description="PIFI-like Ig-like" evidence="3">
    <location>
        <begin position="606"/>
        <end position="652"/>
    </location>
</feature>
<keyword evidence="1" id="KW-0677">Repeat</keyword>
<dbReference type="GO" id="GO:0009451">
    <property type="term" value="P:RNA modification"/>
    <property type="evidence" value="ECO:0007669"/>
    <property type="project" value="InterPro"/>
</dbReference>
<dbReference type="InterPro" id="IPR011990">
    <property type="entry name" value="TPR-like_helical_dom_sf"/>
</dbReference>
<dbReference type="Gene3D" id="1.25.40.10">
    <property type="entry name" value="Tetratricopeptide repeat domain"/>
    <property type="match status" value="4"/>
</dbReference>
<name>A0A8J5FBM0_ZINOF</name>
<dbReference type="Proteomes" id="UP000734854">
    <property type="component" value="Unassembled WGS sequence"/>
</dbReference>
<keyword evidence="5" id="KW-1185">Reference proteome</keyword>
<evidence type="ECO:0000259" key="3">
    <source>
        <dbReference type="Pfam" id="PF25419"/>
    </source>
</evidence>
<dbReference type="PANTHER" id="PTHR47926">
    <property type="entry name" value="PENTATRICOPEPTIDE REPEAT-CONTAINING PROTEIN"/>
    <property type="match status" value="1"/>
</dbReference>
<dbReference type="Pfam" id="PF25419">
    <property type="entry name" value="Ig_PIFI"/>
    <property type="match status" value="2"/>
</dbReference>
<dbReference type="PROSITE" id="PS51375">
    <property type="entry name" value="PPR"/>
    <property type="match status" value="3"/>
</dbReference>
<gene>
    <name evidence="4" type="ORF">ZIOFF_052851</name>
</gene>
<feature type="repeat" description="PPR" evidence="2">
    <location>
        <begin position="323"/>
        <end position="353"/>
    </location>
</feature>